<evidence type="ECO:0000256" key="1">
    <source>
        <dbReference type="SAM" id="Coils"/>
    </source>
</evidence>
<keyword evidence="3" id="KW-1185">Reference proteome</keyword>
<protein>
    <submittedName>
        <fullName evidence="2">Uncharacterized protein</fullName>
    </submittedName>
</protein>
<comment type="caution">
    <text evidence="2">The sequence shown here is derived from an EMBL/GenBank/DDBJ whole genome shotgun (WGS) entry which is preliminary data.</text>
</comment>
<dbReference type="EMBL" id="MKGL01000048">
    <property type="protein sequence ID" value="RNF09404.1"/>
    <property type="molecule type" value="Genomic_DNA"/>
</dbReference>
<dbReference type="AlphaFoldDB" id="A0A3R7KTJ0"/>
<sequence length="306" mass="34252">MEQASSEYVEDVGGEVRRLQGELEKAEERMQLWKKKTQVVVNELRDRIVRLTHERDELQEARAQWKCHGELQQQEQHIHSVAQGEVAGASLPLVSSLPVGVPAGSFVGDLVRWTGAAIDASVIVLLRKSEVVLEVAAATSQELDKCQRRTAQTLRLQAKNIEALQSEVSGLQLQLGEALAEVRERNHAVDSRDQALSVLQNRLEELEATNVQLESSHMALNNKLNAEQINIFEARLEEEMENLRREFASRESGIFDQHRDEIERLVTNYEGEVAELRAELEERALVAEAAEKAAAAAASAKVTHSW</sequence>
<dbReference type="Proteomes" id="UP000283634">
    <property type="component" value="Unassembled WGS sequence"/>
</dbReference>
<feature type="coiled-coil region" evidence="1">
    <location>
        <begin position="9"/>
        <end position="61"/>
    </location>
</feature>
<dbReference type="OrthoDB" id="1926336at2759"/>
<evidence type="ECO:0000313" key="3">
    <source>
        <dbReference type="Proteomes" id="UP000283634"/>
    </source>
</evidence>
<proteinExistence type="predicted"/>
<feature type="coiled-coil region" evidence="1">
    <location>
        <begin position="154"/>
        <end position="293"/>
    </location>
</feature>
<dbReference type="Gene3D" id="1.20.1170.10">
    <property type="match status" value="1"/>
</dbReference>
<keyword evidence="1" id="KW-0175">Coiled coil</keyword>
<dbReference type="GeneID" id="40326135"/>
<reference evidence="2 3" key="1">
    <citation type="journal article" date="2018" name="BMC Genomics">
        <title>Genomic comparison of Trypanosoma conorhini and Trypanosoma rangeli to Trypanosoma cruzi strains of high and low virulence.</title>
        <authorList>
            <person name="Bradwell K.R."/>
            <person name="Koparde V.N."/>
            <person name="Matveyev A.V."/>
            <person name="Serrano M.G."/>
            <person name="Alves J.M."/>
            <person name="Parikh H."/>
            <person name="Huang B."/>
            <person name="Lee V."/>
            <person name="Espinosa-Alvarez O."/>
            <person name="Ortiz P.A."/>
            <person name="Costa-Martins A.G."/>
            <person name="Teixeira M.M."/>
            <person name="Buck G.A."/>
        </authorList>
    </citation>
    <scope>NUCLEOTIDE SEQUENCE [LARGE SCALE GENOMIC DNA]</scope>
    <source>
        <strain evidence="2 3">AM80</strain>
    </source>
</reference>
<name>A0A3R7KTJ0_TRYRA</name>
<gene>
    <name evidence="2" type="ORF">TraAM80_02202</name>
</gene>
<evidence type="ECO:0000313" key="2">
    <source>
        <dbReference type="EMBL" id="RNF09404.1"/>
    </source>
</evidence>
<organism evidence="2 3">
    <name type="scientific">Trypanosoma rangeli</name>
    <dbReference type="NCBI Taxonomy" id="5698"/>
    <lineage>
        <taxon>Eukaryota</taxon>
        <taxon>Discoba</taxon>
        <taxon>Euglenozoa</taxon>
        <taxon>Kinetoplastea</taxon>
        <taxon>Metakinetoplastina</taxon>
        <taxon>Trypanosomatida</taxon>
        <taxon>Trypanosomatidae</taxon>
        <taxon>Trypanosoma</taxon>
        <taxon>Herpetosoma</taxon>
    </lineage>
</organism>
<accession>A0A3R7KTJ0</accession>
<dbReference type="RefSeq" id="XP_029240953.1">
    <property type="nucleotide sequence ID" value="XM_029379214.1"/>
</dbReference>